<dbReference type="PROSITE" id="PS01022">
    <property type="entry name" value="PTR2_1"/>
    <property type="match status" value="1"/>
</dbReference>
<keyword evidence="11" id="KW-1185">Reference proteome</keyword>
<dbReference type="InterPro" id="IPR018456">
    <property type="entry name" value="PTR2_symporter_CS"/>
</dbReference>
<comment type="caution">
    <text evidence="10">The sequence shown here is derived from an EMBL/GenBank/DDBJ whole genome shotgun (WGS) entry which is preliminary data.</text>
</comment>
<keyword evidence="6 8" id="KW-1133">Transmembrane helix</keyword>
<dbReference type="Pfam" id="PF00854">
    <property type="entry name" value="PTR2"/>
    <property type="match status" value="1"/>
</dbReference>
<evidence type="ECO:0000256" key="2">
    <source>
        <dbReference type="ARBA" id="ARBA00022448"/>
    </source>
</evidence>
<feature type="transmembrane region" description="Helical" evidence="8">
    <location>
        <begin position="105"/>
        <end position="133"/>
    </location>
</feature>
<dbReference type="Gene3D" id="1.20.1250.20">
    <property type="entry name" value="MFS general substrate transporter like domains"/>
    <property type="match status" value="1"/>
</dbReference>
<feature type="transmembrane region" description="Helical" evidence="8">
    <location>
        <begin position="52"/>
        <end position="73"/>
    </location>
</feature>
<feature type="domain" description="Major facilitator superfamily (MFS) profile" evidence="9">
    <location>
        <begin position="1"/>
        <end position="148"/>
    </location>
</feature>
<protein>
    <submittedName>
        <fullName evidence="10">Oligopeptide:H+ symporter</fullName>
    </submittedName>
</protein>
<dbReference type="InterPro" id="IPR020846">
    <property type="entry name" value="MFS_dom"/>
</dbReference>
<dbReference type="PANTHER" id="PTHR23517">
    <property type="entry name" value="RESISTANCE PROTEIN MDTM, PUTATIVE-RELATED-RELATED"/>
    <property type="match status" value="1"/>
</dbReference>
<dbReference type="PROSITE" id="PS50850">
    <property type="entry name" value="MFS"/>
    <property type="match status" value="1"/>
</dbReference>
<dbReference type="InterPro" id="IPR036259">
    <property type="entry name" value="MFS_trans_sf"/>
</dbReference>
<evidence type="ECO:0000256" key="7">
    <source>
        <dbReference type="ARBA" id="ARBA00023136"/>
    </source>
</evidence>
<dbReference type="RefSeq" id="WP_380600957.1">
    <property type="nucleotide sequence ID" value="NZ_JBHSDU010000014.1"/>
</dbReference>
<comment type="subcellular location">
    <subcellularLocation>
        <location evidence="1">Cell membrane</location>
        <topology evidence="1">Multi-pass membrane protein</topology>
    </subcellularLocation>
</comment>
<evidence type="ECO:0000313" key="11">
    <source>
        <dbReference type="Proteomes" id="UP001595904"/>
    </source>
</evidence>
<evidence type="ECO:0000256" key="1">
    <source>
        <dbReference type="ARBA" id="ARBA00004651"/>
    </source>
</evidence>
<accession>A0ABV8SYE3</accession>
<dbReference type="InterPro" id="IPR050171">
    <property type="entry name" value="MFS_Transporters"/>
</dbReference>
<evidence type="ECO:0000256" key="8">
    <source>
        <dbReference type="SAM" id="Phobius"/>
    </source>
</evidence>
<evidence type="ECO:0000256" key="5">
    <source>
        <dbReference type="ARBA" id="ARBA00022856"/>
    </source>
</evidence>
<name>A0ABV8SYE3_9GAMM</name>
<evidence type="ECO:0000256" key="4">
    <source>
        <dbReference type="ARBA" id="ARBA00022692"/>
    </source>
</evidence>
<feature type="transmembrane region" description="Helical" evidence="8">
    <location>
        <begin position="82"/>
        <end position="99"/>
    </location>
</feature>
<reference evidence="11" key="1">
    <citation type="journal article" date="2019" name="Int. J. Syst. Evol. Microbiol.">
        <title>The Global Catalogue of Microorganisms (GCM) 10K type strain sequencing project: providing services to taxonomists for standard genome sequencing and annotation.</title>
        <authorList>
            <consortium name="The Broad Institute Genomics Platform"/>
            <consortium name="The Broad Institute Genome Sequencing Center for Infectious Disease"/>
            <person name="Wu L."/>
            <person name="Ma J."/>
        </authorList>
    </citation>
    <scope>NUCLEOTIDE SEQUENCE [LARGE SCALE GENOMIC DNA]</scope>
    <source>
        <strain evidence="11">CGMCC 1.10759</strain>
    </source>
</reference>
<dbReference type="Proteomes" id="UP001595904">
    <property type="component" value="Unassembled WGS sequence"/>
</dbReference>
<keyword evidence="4 8" id="KW-0812">Transmembrane</keyword>
<keyword evidence="3" id="KW-1003">Cell membrane</keyword>
<organism evidence="10 11">
    <name type="scientific">Steroidobacter flavus</name>
    <dbReference type="NCBI Taxonomy" id="1842136"/>
    <lineage>
        <taxon>Bacteria</taxon>
        <taxon>Pseudomonadati</taxon>
        <taxon>Pseudomonadota</taxon>
        <taxon>Gammaproteobacteria</taxon>
        <taxon>Steroidobacterales</taxon>
        <taxon>Steroidobacteraceae</taxon>
        <taxon>Steroidobacter</taxon>
    </lineage>
</organism>
<evidence type="ECO:0000313" key="10">
    <source>
        <dbReference type="EMBL" id="MFC4311958.1"/>
    </source>
</evidence>
<keyword evidence="2" id="KW-0813">Transport</keyword>
<evidence type="ECO:0000256" key="3">
    <source>
        <dbReference type="ARBA" id="ARBA00022475"/>
    </source>
</evidence>
<gene>
    <name evidence="10" type="ORF">ACFPN2_22945</name>
</gene>
<dbReference type="InterPro" id="IPR005279">
    <property type="entry name" value="Dipep/tripep_permease"/>
</dbReference>
<dbReference type="InterPro" id="IPR000109">
    <property type="entry name" value="POT_fam"/>
</dbReference>
<evidence type="ECO:0000256" key="6">
    <source>
        <dbReference type="ARBA" id="ARBA00022989"/>
    </source>
</evidence>
<dbReference type="SUPFAM" id="SSF103473">
    <property type="entry name" value="MFS general substrate transporter"/>
    <property type="match status" value="1"/>
</dbReference>
<proteinExistence type="predicted"/>
<dbReference type="EMBL" id="JBHSDU010000014">
    <property type="protein sequence ID" value="MFC4311958.1"/>
    <property type="molecule type" value="Genomic_DNA"/>
</dbReference>
<keyword evidence="5" id="KW-0571">Peptide transport</keyword>
<evidence type="ECO:0000259" key="9">
    <source>
        <dbReference type="PROSITE" id="PS50850"/>
    </source>
</evidence>
<dbReference type="PANTHER" id="PTHR23517:SF15">
    <property type="entry name" value="PROTON-DEPENDENT OLIGOPEPTIDE FAMILY TRANSPORT PROTEIN"/>
    <property type="match status" value="1"/>
</dbReference>
<keyword evidence="7 8" id="KW-0472">Membrane</keyword>
<dbReference type="NCBIfam" id="TIGR00924">
    <property type="entry name" value="yjdL_sub1_fam"/>
    <property type="match status" value="1"/>
</dbReference>
<sequence>MAQSPGMFSQHPRGLFICFATEVWERFSYYGMRALLIFYLMQHFGFSEADSFLIYGTYTAMVYVTSILGGLIADRYLGARKAVTLGAVLLVIGHFGISFEASVQIFYLSLALIIVGVGLLKPNASTLVGAMYAPDDSRRDAGRILGSL</sequence>
<keyword evidence="5" id="KW-0653">Protein transport</keyword>